<dbReference type="InterPro" id="IPR001930">
    <property type="entry name" value="Peptidase_M1"/>
</dbReference>
<evidence type="ECO:0000256" key="18">
    <source>
        <dbReference type="ARBA" id="ARBA00023049"/>
    </source>
</evidence>
<dbReference type="Gene3D" id="1.10.390.10">
    <property type="entry name" value="Neutral Protease Domain 2"/>
    <property type="match status" value="1"/>
</dbReference>
<dbReference type="GO" id="GO:0098552">
    <property type="term" value="C:side of membrane"/>
    <property type="evidence" value="ECO:0007669"/>
    <property type="project" value="UniProtKB-KW"/>
</dbReference>
<comment type="subcellular location">
    <subcellularLocation>
        <location evidence="4">Cell membrane</location>
        <topology evidence="4">Lipid-anchor</topology>
        <topology evidence="4">GPI-anchor</topology>
    </subcellularLocation>
    <subcellularLocation>
        <location evidence="3">Cell membrane</location>
        <topology evidence="3">Single-pass type II membrane protein</topology>
    </subcellularLocation>
</comment>
<dbReference type="InterPro" id="IPR027268">
    <property type="entry name" value="Peptidase_M4/M1_CTD_sf"/>
</dbReference>
<dbReference type="AlphaFoldDB" id="A0AAJ7S0H5"/>
<organism evidence="25 26">
    <name type="scientific">Ceratina calcarata</name>
    <dbReference type="NCBI Taxonomy" id="156304"/>
    <lineage>
        <taxon>Eukaryota</taxon>
        <taxon>Metazoa</taxon>
        <taxon>Ecdysozoa</taxon>
        <taxon>Arthropoda</taxon>
        <taxon>Hexapoda</taxon>
        <taxon>Insecta</taxon>
        <taxon>Pterygota</taxon>
        <taxon>Neoptera</taxon>
        <taxon>Endopterygota</taxon>
        <taxon>Hymenoptera</taxon>
        <taxon>Apocrita</taxon>
        <taxon>Aculeata</taxon>
        <taxon>Apoidea</taxon>
        <taxon>Anthophila</taxon>
        <taxon>Apidae</taxon>
        <taxon>Ceratina</taxon>
        <taxon>Zadontomerus</taxon>
    </lineage>
</organism>
<dbReference type="GO" id="GO:0043171">
    <property type="term" value="P:peptide catabolic process"/>
    <property type="evidence" value="ECO:0007669"/>
    <property type="project" value="TreeGrafter"/>
</dbReference>
<keyword evidence="16" id="KW-0106">Calcium</keyword>
<dbReference type="GO" id="GO:0006508">
    <property type="term" value="P:proteolysis"/>
    <property type="evidence" value="ECO:0007669"/>
    <property type="project" value="UniProtKB-KW"/>
</dbReference>
<comment type="subunit">
    <text evidence="6">Homodimer; disulfide-linked.</text>
</comment>
<evidence type="ECO:0000256" key="11">
    <source>
        <dbReference type="ARBA" id="ARBA00022670"/>
    </source>
</evidence>
<dbReference type="GO" id="GO:0070006">
    <property type="term" value="F:metalloaminopeptidase activity"/>
    <property type="evidence" value="ECO:0007669"/>
    <property type="project" value="TreeGrafter"/>
</dbReference>
<evidence type="ECO:0000313" key="26">
    <source>
        <dbReference type="RefSeq" id="XP_026669100.1"/>
    </source>
</evidence>
<evidence type="ECO:0000256" key="1">
    <source>
        <dbReference type="ARBA" id="ARBA00001703"/>
    </source>
</evidence>
<reference evidence="26" key="1">
    <citation type="submission" date="2025-08" db="UniProtKB">
        <authorList>
            <consortium name="RefSeq"/>
        </authorList>
    </citation>
    <scope>IDENTIFICATION</scope>
    <source>
        <tissue evidence="26">Whole body</tissue>
    </source>
</reference>
<dbReference type="InterPro" id="IPR024571">
    <property type="entry name" value="ERAP1-like_C_dom"/>
</dbReference>
<gene>
    <name evidence="26" type="primary">LOC113464290</name>
</gene>
<feature type="domain" description="ERAP1-like C-terminal" evidence="24">
    <location>
        <begin position="530"/>
        <end position="785"/>
    </location>
</feature>
<keyword evidence="22" id="KW-0449">Lipoprotein</keyword>
<evidence type="ECO:0000256" key="19">
    <source>
        <dbReference type="ARBA" id="ARBA00023136"/>
    </source>
</evidence>
<keyword evidence="8" id="KW-0031">Aminopeptidase</keyword>
<dbReference type="GeneID" id="113464290"/>
<dbReference type="PANTHER" id="PTHR11533:SF276">
    <property type="entry name" value="GLUTAMYL AMINOPEPTIDASE"/>
    <property type="match status" value="1"/>
</dbReference>
<evidence type="ECO:0000259" key="23">
    <source>
        <dbReference type="Pfam" id="PF01433"/>
    </source>
</evidence>
<comment type="similarity">
    <text evidence="5">Belongs to the peptidase M1 family.</text>
</comment>
<accession>A0AAJ7S0H5</accession>
<evidence type="ECO:0000256" key="12">
    <source>
        <dbReference type="ARBA" id="ARBA00022692"/>
    </source>
</evidence>
<dbReference type="GO" id="GO:0042277">
    <property type="term" value="F:peptide binding"/>
    <property type="evidence" value="ECO:0007669"/>
    <property type="project" value="TreeGrafter"/>
</dbReference>
<dbReference type="Gene3D" id="1.25.50.20">
    <property type="match status" value="2"/>
</dbReference>
<keyword evidence="12" id="KW-0812">Transmembrane</keyword>
<dbReference type="PANTHER" id="PTHR11533">
    <property type="entry name" value="PROTEASE M1 ZINC METALLOPROTEASE"/>
    <property type="match status" value="1"/>
</dbReference>
<evidence type="ECO:0000256" key="3">
    <source>
        <dbReference type="ARBA" id="ARBA00004401"/>
    </source>
</evidence>
<keyword evidence="20" id="KW-1015">Disulfide bond</keyword>
<evidence type="ECO:0000256" key="14">
    <source>
        <dbReference type="ARBA" id="ARBA00022801"/>
    </source>
</evidence>
<evidence type="ECO:0000256" key="2">
    <source>
        <dbReference type="ARBA" id="ARBA00001947"/>
    </source>
</evidence>
<proteinExistence type="inferred from homology"/>
<keyword evidence="17" id="KW-1133">Transmembrane helix</keyword>
<dbReference type="Gene3D" id="2.60.40.1910">
    <property type="match status" value="1"/>
</dbReference>
<dbReference type="GO" id="GO:0005737">
    <property type="term" value="C:cytoplasm"/>
    <property type="evidence" value="ECO:0007669"/>
    <property type="project" value="TreeGrafter"/>
</dbReference>
<evidence type="ECO:0000256" key="15">
    <source>
        <dbReference type="ARBA" id="ARBA00022833"/>
    </source>
</evidence>
<dbReference type="Pfam" id="PF11838">
    <property type="entry name" value="ERAP1_C"/>
    <property type="match status" value="2"/>
</dbReference>
<name>A0AAJ7S0H5_9HYME</name>
<feature type="domain" description="ERAP1-like C-terminal" evidence="24">
    <location>
        <begin position="2"/>
        <end position="171"/>
    </location>
</feature>
<evidence type="ECO:0000256" key="17">
    <source>
        <dbReference type="ARBA" id="ARBA00022989"/>
    </source>
</evidence>
<evidence type="ECO:0000256" key="5">
    <source>
        <dbReference type="ARBA" id="ARBA00010136"/>
    </source>
</evidence>
<evidence type="ECO:0000256" key="6">
    <source>
        <dbReference type="ARBA" id="ARBA00011748"/>
    </source>
</evidence>
<comment type="cofactor">
    <cofactor evidence="2">
        <name>Zn(2+)</name>
        <dbReference type="ChEBI" id="CHEBI:29105"/>
    </cofactor>
</comment>
<keyword evidence="18" id="KW-0482">Metalloprotease</keyword>
<dbReference type="Pfam" id="PF01433">
    <property type="entry name" value="Peptidase_M1"/>
    <property type="match status" value="1"/>
</dbReference>
<keyword evidence="9" id="KW-1003">Cell membrane</keyword>
<dbReference type="GO" id="GO:0005886">
    <property type="term" value="C:plasma membrane"/>
    <property type="evidence" value="ECO:0007669"/>
    <property type="project" value="UniProtKB-SubCell"/>
</dbReference>
<evidence type="ECO:0000256" key="8">
    <source>
        <dbReference type="ARBA" id="ARBA00022438"/>
    </source>
</evidence>
<keyword evidence="10" id="KW-0336">GPI-anchor</keyword>
<evidence type="ECO:0000256" key="9">
    <source>
        <dbReference type="ARBA" id="ARBA00022475"/>
    </source>
</evidence>
<evidence type="ECO:0000256" key="16">
    <source>
        <dbReference type="ARBA" id="ARBA00022837"/>
    </source>
</evidence>
<keyword evidence="19" id="KW-0472">Membrane</keyword>
<keyword evidence="13" id="KW-0479">Metal-binding</keyword>
<keyword evidence="14" id="KW-0378">Hydrolase</keyword>
<evidence type="ECO:0000313" key="25">
    <source>
        <dbReference type="Proteomes" id="UP000694925"/>
    </source>
</evidence>
<evidence type="ECO:0000256" key="10">
    <source>
        <dbReference type="ARBA" id="ARBA00022622"/>
    </source>
</evidence>
<dbReference type="RefSeq" id="XP_026669100.1">
    <property type="nucleotide sequence ID" value="XM_026813299.1"/>
</dbReference>
<dbReference type="GO" id="GO:0005615">
    <property type="term" value="C:extracellular space"/>
    <property type="evidence" value="ECO:0007669"/>
    <property type="project" value="TreeGrafter"/>
</dbReference>
<protein>
    <recommendedName>
        <fullName evidence="7">glutamyl aminopeptidase</fullName>
        <ecNumber evidence="7">3.4.11.7</ecNumber>
    </recommendedName>
</protein>
<keyword evidence="25" id="KW-1185">Reference proteome</keyword>
<comment type="catalytic activity">
    <reaction evidence="1">
        <text>Release of N-terminal glutamate (and to a lesser extent aspartate) from a peptide.</text>
        <dbReference type="EC" id="3.4.11.7"/>
    </reaction>
</comment>
<evidence type="ECO:0000259" key="24">
    <source>
        <dbReference type="Pfam" id="PF11838"/>
    </source>
</evidence>
<dbReference type="InterPro" id="IPR050344">
    <property type="entry name" value="Peptidase_M1_aminopeptidases"/>
</dbReference>
<evidence type="ECO:0000256" key="20">
    <source>
        <dbReference type="ARBA" id="ARBA00023157"/>
    </source>
</evidence>
<evidence type="ECO:0000256" key="7">
    <source>
        <dbReference type="ARBA" id="ARBA00012567"/>
    </source>
</evidence>
<dbReference type="InterPro" id="IPR014782">
    <property type="entry name" value="Peptidase_M1_dom"/>
</dbReference>
<feature type="domain" description="Peptidase M1 membrane alanine aminopeptidase" evidence="23">
    <location>
        <begin position="245"/>
        <end position="422"/>
    </location>
</feature>
<evidence type="ECO:0000256" key="21">
    <source>
        <dbReference type="ARBA" id="ARBA00023180"/>
    </source>
</evidence>
<dbReference type="GO" id="GO:0008270">
    <property type="term" value="F:zinc ion binding"/>
    <property type="evidence" value="ECO:0007669"/>
    <property type="project" value="InterPro"/>
</dbReference>
<keyword evidence="15" id="KW-0862">Zinc</keyword>
<sequence>MRWACEAGVKNCTSYAEKTYQQWLKNPSTVLDVNLKNEILCAGARNANESMWTNILKQIIVSEPDEEIRKEQVVALACSNSTKILKKYLNSTLDPNYPIDFKTAAANVVSRYPGGAQLVFNFVLKQYRRIEKLENFKTIMKDVVTAISGGVTNKEQLLNLTAFFLGRKLDPEDDVLKDAVQNMIWINKYKSTVDEWLGDNSDIFERPDNGANGNRSDFLEEVAAGGAESPSNMKDAGYRQEYTIESAVLHNEATALTRTKINTLMIIIHELSHLWFGNLVTPTWWKYLWVKEGFASYFQYFLASEIAPEFRLDDMFVVESMQENAMVMDGVPEARPLNKDVITPEDVAESYTPMVYDKASSIIRMISHAMTEEVFHKGVKIYLTSHALGNADSNDLFESFQKALNESGIEWKQPMQVLMHNWVECPGYPTVTVKRVHGNYQLTQERLVIALGENQKYPTKWWIPINYVEESNPNFTNTAIVDWFSPNDTSHTQHAANSPTTSVISCNIHYVILVESLMPKADSEAELFCYYRVNYDVENWELLIKELNKGNDTKIHVLNRVQMIDDVFNLAHVDSLNYTIALKVALYLTNEADYMPWQPALRHLGFLRNLLRTSNKYYIFMRYVAHLTKTLTKEIGYEPKANDSDLDKMLRINAMRWACEAGVKSCISYAEKTYQQWLENPLMKLDVNLKTEILCAGVRNANESAWNNTLGHILASTPDEDKRKDQLVALACSNSSEILMTYLNSTLNSGTKVFFSTAARDVVSRYPGGAQLVLNFVIKEQKRIEKS</sequence>
<dbReference type="EC" id="3.4.11.7" evidence="7"/>
<evidence type="ECO:0000256" key="4">
    <source>
        <dbReference type="ARBA" id="ARBA00004609"/>
    </source>
</evidence>
<keyword evidence="21" id="KW-0325">Glycoprotein</keyword>
<dbReference type="KEGG" id="ccal:113464290"/>
<evidence type="ECO:0000256" key="22">
    <source>
        <dbReference type="ARBA" id="ARBA00023288"/>
    </source>
</evidence>
<dbReference type="PRINTS" id="PR00756">
    <property type="entry name" value="ALADIPTASE"/>
</dbReference>
<keyword evidence="11" id="KW-0645">Protease</keyword>
<evidence type="ECO:0000256" key="13">
    <source>
        <dbReference type="ARBA" id="ARBA00022723"/>
    </source>
</evidence>
<dbReference type="Proteomes" id="UP000694925">
    <property type="component" value="Unplaced"/>
</dbReference>
<dbReference type="SUPFAM" id="SSF55486">
    <property type="entry name" value="Metalloproteases ('zincins'), catalytic domain"/>
    <property type="match status" value="1"/>
</dbReference>